<sequence>MKVKALVVAAMVITSVNAGLHRRGEDSPSKASSSGEEQSANGSNTGNTVVNPLCSIVYAMLRALQTKICELNRKAHIYQAAIFELENRAPWVLAKQLEVHHGSYSEALVKLEATKEQSSSLRREYRGIFRTRGSMNCDERVFHTIFQNGRIMFSST</sequence>
<keyword evidence="2" id="KW-0732">Signal</keyword>
<dbReference type="Proteomes" id="UP001648503">
    <property type="component" value="Unassembled WGS sequence"/>
</dbReference>
<gene>
    <name evidence="3" type="ORF">BASA50_004322</name>
</gene>
<evidence type="ECO:0000256" key="2">
    <source>
        <dbReference type="SAM" id="SignalP"/>
    </source>
</evidence>
<keyword evidence="4" id="KW-1185">Reference proteome</keyword>
<name>A0ABQ8FG35_9FUNG</name>
<organism evidence="3 4">
    <name type="scientific">Batrachochytrium salamandrivorans</name>
    <dbReference type="NCBI Taxonomy" id="1357716"/>
    <lineage>
        <taxon>Eukaryota</taxon>
        <taxon>Fungi</taxon>
        <taxon>Fungi incertae sedis</taxon>
        <taxon>Chytridiomycota</taxon>
        <taxon>Chytridiomycota incertae sedis</taxon>
        <taxon>Chytridiomycetes</taxon>
        <taxon>Rhizophydiales</taxon>
        <taxon>Rhizophydiales incertae sedis</taxon>
        <taxon>Batrachochytrium</taxon>
    </lineage>
</organism>
<evidence type="ECO:0000256" key="1">
    <source>
        <dbReference type="SAM" id="MobiDB-lite"/>
    </source>
</evidence>
<evidence type="ECO:0000313" key="4">
    <source>
        <dbReference type="Proteomes" id="UP001648503"/>
    </source>
</evidence>
<accession>A0ABQ8FG35</accession>
<dbReference type="EMBL" id="JAFCIX010000136">
    <property type="protein sequence ID" value="KAH6597717.1"/>
    <property type="molecule type" value="Genomic_DNA"/>
</dbReference>
<protein>
    <submittedName>
        <fullName evidence="3">Uncharacterized protein</fullName>
    </submittedName>
</protein>
<feature type="chain" id="PRO_5047167415" evidence="2">
    <location>
        <begin position="19"/>
        <end position="156"/>
    </location>
</feature>
<feature type="compositionally biased region" description="Polar residues" evidence="1">
    <location>
        <begin position="29"/>
        <end position="44"/>
    </location>
</feature>
<evidence type="ECO:0000313" key="3">
    <source>
        <dbReference type="EMBL" id="KAH6597717.1"/>
    </source>
</evidence>
<reference evidence="3 4" key="1">
    <citation type="submission" date="2021-02" db="EMBL/GenBank/DDBJ databases">
        <title>Variation within the Batrachochytrium salamandrivorans European outbreak.</title>
        <authorList>
            <person name="Kelly M."/>
            <person name="Pasmans F."/>
            <person name="Shea T.P."/>
            <person name="Munoz J.F."/>
            <person name="Carranza S."/>
            <person name="Cuomo C.A."/>
            <person name="Martel A."/>
        </authorList>
    </citation>
    <scope>NUCLEOTIDE SEQUENCE [LARGE SCALE GENOMIC DNA]</scope>
    <source>
        <strain evidence="3 4">AMFP18/2</strain>
    </source>
</reference>
<feature type="signal peptide" evidence="2">
    <location>
        <begin position="1"/>
        <end position="18"/>
    </location>
</feature>
<feature type="region of interest" description="Disordered" evidence="1">
    <location>
        <begin position="21"/>
        <end position="44"/>
    </location>
</feature>
<comment type="caution">
    <text evidence="3">The sequence shown here is derived from an EMBL/GenBank/DDBJ whole genome shotgun (WGS) entry which is preliminary data.</text>
</comment>
<proteinExistence type="predicted"/>